<evidence type="ECO:0000313" key="1">
    <source>
        <dbReference type="EMBL" id="KHO63633.1"/>
    </source>
</evidence>
<dbReference type="Gene3D" id="3.40.1260.10">
    <property type="entry name" value="DsrEFH-like"/>
    <property type="match status" value="1"/>
</dbReference>
<proteinExistence type="predicted"/>
<sequence length="98" mass="10838">MTTLHLLSQSPWRQPLDSVLRLLGADDALLLCGDACQALHTSSEAWSLLQTLPATVRLYALQEDLQARNLGAAERVTPVDYPAFVELCAQYDKVNGWL</sequence>
<dbReference type="GO" id="GO:1990228">
    <property type="term" value="C:sulfurtransferase complex"/>
    <property type="evidence" value="ECO:0007669"/>
    <property type="project" value="TreeGrafter"/>
</dbReference>
<accession>A0A0B3BGQ4</accession>
<dbReference type="Pfam" id="PF04077">
    <property type="entry name" value="DsrH"/>
    <property type="match status" value="1"/>
</dbReference>
<gene>
    <name evidence="1" type="ORF">PT85_16285</name>
</gene>
<dbReference type="OrthoDB" id="9795117at2"/>
<dbReference type="RefSeq" id="WP_039607250.1">
    <property type="nucleotide sequence ID" value="NZ_FMUP01000011.1"/>
</dbReference>
<dbReference type="AlphaFoldDB" id="A0A0B3BGQ4"/>
<dbReference type="SUPFAM" id="SSF75169">
    <property type="entry name" value="DsrEFH-like"/>
    <property type="match status" value="1"/>
</dbReference>
<name>A0A0B3BGQ4_9PSED</name>
<dbReference type="InterPro" id="IPR027396">
    <property type="entry name" value="DsrEFH-like"/>
</dbReference>
<dbReference type="GO" id="GO:0002143">
    <property type="term" value="P:tRNA wobble position uridine thiolation"/>
    <property type="evidence" value="ECO:0007669"/>
    <property type="project" value="InterPro"/>
</dbReference>
<reference evidence="1 2" key="1">
    <citation type="submission" date="2014-11" db="EMBL/GenBank/DDBJ databases">
        <title>Genome sequence of Pseudomonas tuomuerensis JCM 14085.</title>
        <authorList>
            <person name="Shin S.-K."/>
            <person name="Yi H."/>
        </authorList>
    </citation>
    <scope>NUCLEOTIDE SEQUENCE [LARGE SCALE GENOMIC DNA]</scope>
    <source>
        <strain evidence="1 2">JCM 14085</strain>
    </source>
</reference>
<comment type="caution">
    <text evidence="1">The sequence shown here is derived from an EMBL/GenBank/DDBJ whole genome shotgun (WGS) entry which is preliminary data.</text>
</comment>
<dbReference type="InterPro" id="IPR007215">
    <property type="entry name" value="Sulphur_relay_TusB/DsrH"/>
</dbReference>
<dbReference type="NCBIfam" id="TIGR03011">
    <property type="entry name" value="sulf_tusB_dsrH"/>
    <property type="match status" value="1"/>
</dbReference>
<dbReference type="PANTHER" id="PTHR37526:SF1">
    <property type="entry name" value="PROTEIN TUSB"/>
    <property type="match status" value="1"/>
</dbReference>
<dbReference type="STRING" id="706570.PT85_16285"/>
<protein>
    <submittedName>
        <fullName evidence="1">Sulfur relay protein DsrH</fullName>
    </submittedName>
</protein>
<organism evidence="1 2">
    <name type="scientific">Pseudomonas flexibilis</name>
    <dbReference type="NCBI Taxonomy" id="706570"/>
    <lineage>
        <taxon>Bacteria</taxon>
        <taxon>Pseudomonadati</taxon>
        <taxon>Pseudomonadota</taxon>
        <taxon>Gammaproteobacteria</taxon>
        <taxon>Pseudomonadales</taxon>
        <taxon>Pseudomonadaceae</taxon>
        <taxon>Pseudomonas</taxon>
    </lineage>
</organism>
<evidence type="ECO:0000313" key="2">
    <source>
        <dbReference type="Proteomes" id="UP000030980"/>
    </source>
</evidence>
<dbReference type="Proteomes" id="UP000030980">
    <property type="component" value="Unassembled WGS sequence"/>
</dbReference>
<keyword evidence="2" id="KW-1185">Reference proteome</keyword>
<dbReference type="EMBL" id="JTAK01000008">
    <property type="protein sequence ID" value="KHO63633.1"/>
    <property type="molecule type" value="Genomic_DNA"/>
</dbReference>
<dbReference type="PANTHER" id="PTHR37526">
    <property type="entry name" value="PROTEIN TUSB"/>
    <property type="match status" value="1"/>
</dbReference>